<keyword evidence="2 5" id="KW-0238">DNA-binding</keyword>
<dbReference type="RefSeq" id="WP_204697693.1">
    <property type="nucleotide sequence ID" value="NZ_JAFBEC010000006.1"/>
</dbReference>
<dbReference type="SMART" id="SM00418">
    <property type="entry name" value="HTH_ARSR"/>
    <property type="match status" value="1"/>
</dbReference>
<organism evidence="5 6">
    <name type="scientific">Geomicrobium sediminis</name>
    <dbReference type="NCBI Taxonomy" id="1347788"/>
    <lineage>
        <taxon>Bacteria</taxon>
        <taxon>Bacillati</taxon>
        <taxon>Bacillota</taxon>
        <taxon>Bacilli</taxon>
        <taxon>Bacillales</taxon>
        <taxon>Geomicrobium</taxon>
    </lineage>
</organism>
<evidence type="ECO:0000256" key="1">
    <source>
        <dbReference type="ARBA" id="ARBA00023015"/>
    </source>
</evidence>
<name>A0ABS2PCI4_9BACL</name>
<keyword evidence="1" id="KW-0805">Transcription regulation</keyword>
<dbReference type="InterPro" id="IPR051081">
    <property type="entry name" value="HTH_MetalResp_TranReg"/>
</dbReference>
<dbReference type="InterPro" id="IPR011991">
    <property type="entry name" value="ArsR-like_HTH"/>
</dbReference>
<dbReference type="PROSITE" id="PS50987">
    <property type="entry name" value="HTH_ARSR_2"/>
    <property type="match status" value="1"/>
</dbReference>
<dbReference type="SUPFAM" id="SSF46785">
    <property type="entry name" value="Winged helix' DNA-binding domain"/>
    <property type="match status" value="1"/>
</dbReference>
<accession>A0ABS2PCI4</accession>
<evidence type="ECO:0000256" key="2">
    <source>
        <dbReference type="ARBA" id="ARBA00023125"/>
    </source>
</evidence>
<dbReference type="NCBIfam" id="NF033788">
    <property type="entry name" value="HTH_metalloreg"/>
    <property type="match status" value="1"/>
</dbReference>
<dbReference type="InterPro" id="IPR036388">
    <property type="entry name" value="WH-like_DNA-bd_sf"/>
</dbReference>
<evidence type="ECO:0000313" key="6">
    <source>
        <dbReference type="Proteomes" id="UP000741863"/>
    </source>
</evidence>
<dbReference type="CDD" id="cd00090">
    <property type="entry name" value="HTH_ARSR"/>
    <property type="match status" value="1"/>
</dbReference>
<dbReference type="Proteomes" id="UP000741863">
    <property type="component" value="Unassembled WGS sequence"/>
</dbReference>
<reference evidence="5 6" key="1">
    <citation type="submission" date="2021-01" db="EMBL/GenBank/DDBJ databases">
        <title>Genomic Encyclopedia of Type Strains, Phase IV (KMG-IV): sequencing the most valuable type-strain genomes for metagenomic binning, comparative biology and taxonomic classification.</title>
        <authorList>
            <person name="Goeker M."/>
        </authorList>
    </citation>
    <scope>NUCLEOTIDE SEQUENCE [LARGE SCALE GENOMIC DNA]</scope>
    <source>
        <strain evidence="5 6">DSM 25540</strain>
    </source>
</reference>
<feature type="domain" description="HTH arsR-type" evidence="4">
    <location>
        <begin position="1"/>
        <end position="92"/>
    </location>
</feature>
<proteinExistence type="predicted"/>
<evidence type="ECO:0000259" key="4">
    <source>
        <dbReference type="PROSITE" id="PS50987"/>
    </source>
</evidence>
<sequence>MQLDKIVNFHKTVGDKTRIRIISLLRSGPLHGQAIAGKLGLKAPTISHHLKKLKDIDVVYQRRDKNTIYYYLNESKLERLTHAIIEVGGNAMNEQYAVSQEEKAKIIQNFTDQTGRFKRLPAQRKKKLILLEHILRGLEHGKSYEEKEINEYIQTYYEDYATVRREFVMAHFMYRDNGIYELNPVEMWPV</sequence>
<dbReference type="InterPro" id="IPR018656">
    <property type="entry name" value="DUF2087"/>
</dbReference>
<dbReference type="EMBL" id="JAFBEC010000006">
    <property type="protein sequence ID" value="MBM7633138.1"/>
    <property type="molecule type" value="Genomic_DNA"/>
</dbReference>
<dbReference type="Gene3D" id="1.10.10.10">
    <property type="entry name" value="Winged helix-like DNA-binding domain superfamily/Winged helix DNA-binding domain"/>
    <property type="match status" value="1"/>
</dbReference>
<dbReference type="PANTHER" id="PTHR33154">
    <property type="entry name" value="TRANSCRIPTIONAL REGULATOR, ARSR FAMILY"/>
    <property type="match status" value="1"/>
</dbReference>
<evidence type="ECO:0000313" key="5">
    <source>
        <dbReference type="EMBL" id="MBM7633138.1"/>
    </source>
</evidence>
<comment type="caution">
    <text evidence="5">The sequence shown here is derived from an EMBL/GenBank/DDBJ whole genome shotgun (WGS) entry which is preliminary data.</text>
</comment>
<keyword evidence="3" id="KW-0804">Transcription</keyword>
<dbReference type="InterPro" id="IPR036390">
    <property type="entry name" value="WH_DNA-bd_sf"/>
</dbReference>
<dbReference type="GO" id="GO:0003677">
    <property type="term" value="F:DNA binding"/>
    <property type="evidence" value="ECO:0007669"/>
    <property type="project" value="UniProtKB-KW"/>
</dbReference>
<evidence type="ECO:0000256" key="3">
    <source>
        <dbReference type="ARBA" id="ARBA00023163"/>
    </source>
</evidence>
<protein>
    <submittedName>
        <fullName evidence="5">DNA-binding HxlR family transcriptional regulator</fullName>
    </submittedName>
</protein>
<dbReference type="Pfam" id="PF09860">
    <property type="entry name" value="DUF2087"/>
    <property type="match status" value="1"/>
</dbReference>
<gene>
    <name evidence="5" type="ORF">JOD17_002232</name>
</gene>
<dbReference type="PANTHER" id="PTHR33154:SF35">
    <property type="entry name" value="TRANSCRIPTIONAL REGULATOR, ARSR FAMILY"/>
    <property type="match status" value="1"/>
</dbReference>
<dbReference type="Pfam" id="PF01022">
    <property type="entry name" value="HTH_5"/>
    <property type="match status" value="1"/>
</dbReference>
<keyword evidence="6" id="KW-1185">Reference proteome</keyword>
<dbReference type="InterPro" id="IPR001845">
    <property type="entry name" value="HTH_ArsR_DNA-bd_dom"/>
</dbReference>